<dbReference type="PANTHER" id="PTHR33116">
    <property type="entry name" value="REVERSE TRANSCRIPTASE ZINC-BINDING DOMAIN-CONTAINING PROTEIN-RELATED-RELATED"/>
    <property type="match status" value="1"/>
</dbReference>
<dbReference type="InterPro" id="IPR036397">
    <property type="entry name" value="RNaseH_sf"/>
</dbReference>
<evidence type="ECO:0000259" key="1">
    <source>
        <dbReference type="PROSITE" id="PS50878"/>
    </source>
</evidence>
<dbReference type="Pfam" id="PF00078">
    <property type="entry name" value="RVT_1"/>
    <property type="match status" value="1"/>
</dbReference>
<dbReference type="GO" id="GO:0004523">
    <property type="term" value="F:RNA-DNA hybrid ribonuclease activity"/>
    <property type="evidence" value="ECO:0007669"/>
    <property type="project" value="InterPro"/>
</dbReference>
<protein>
    <recommendedName>
        <fullName evidence="1">Reverse transcriptase domain-containing protein</fullName>
    </recommendedName>
</protein>
<dbReference type="CDD" id="cd06222">
    <property type="entry name" value="RNase_H_like"/>
    <property type="match status" value="1"/>
</dbReference>
<dbReference type="Gene3D" id="3.60.10.10">
    <property type="entry name" value="Endonuclease/exonuclease/phosphatase"/>
    <property type="match status" value="1"/>
</dbReference>
<dbReference type="Pfam" id="PF13966">
    <property type="entry name" value="zf-RVT"/>
    <property type="match status" value="1"/>
</dbReference>
<reference evidence="2" key="1">
    <citation type="journal article" date="2022" name="Plant J.">
        <title>Strategies of tolerance reflected in two North American maple genomes.</title>
        <authorList>
            <person name="McEvoy S.L."/>
            <person name="Sezen U.U."/>
            <person name="Trouern-Trend A."/>
            <person name="McMahon S.M."/>
            <person name="Schaberg P.G."/>
            <person name="Yang J."/>
            <person name="Wegrzyn J.L."/>
            <person name="Swenson N.G."/>
        </authorList>
    </citation>
    <scope>NUCLEOTIDE SEQUENCE</scope>
    <source>
        <strain evidence="2">NS2018</strain>
    </source>
</reference>
<organism evidence="2 3">
    <name type="scientific">Acer saccharum</name>
    <name type="common">Sugar maple</name>
    <dbReference type="NCBI Taxonomy" id="4024"/>
    <lineage>
        <taxon>Eukaryota</taxon>
        <taxon>Viridiplantae</taxon>
        <taxon>Streptophyta</taxon>
        <taxon>Embryophyta</taxon>
        <taxon>Tracheophyta</taxon>
        <taxon>Spermatophyta</taxon>
        <taxon>Magnoliopsida</taxon>
        <taxon>eudicotyledons</taxon>
        <taxon>Gunneridae</taxon>
        <taxon>Pentapetalae</taxon>
        <taxon>rosids</taxon>
        <taxon>malvids</taxon>
        <taxon>Sapindales</taxon>
        <taxon>Sapindaceae</taxon>
        <taxon>Hippocastanoideae</taxon>
        <taxon>Acereae</taxon>
        <taxon>Acer</taxon>
    </lineage>
</organism>
<dbReference type="EMBL" id="JAUESC010000383">
    <property type="protein sequence ID" value="KAK0585917.1"/>
    <property type="molecule type" value="Genomic_DNA"/>
</dbReference>
<evidence type="ECO:0000313" key="3">
    <source>
        <dbReference type="Proteomes" id="UP001168877"/>
    </source>
</evidence>
<dbReference type="Pfam" id="PF13456">
    <property type="entry name" value="RVT_3"/>
    <property type="match status" value="1"/>
</dbReference>
<feature type="domain" description="Reverse transcriptase" evidence="1">
    <location>
        <begin position="450"/>
        <end position="719"/>
    </location>
</feature>
<keyword evidence="3" id="KW-1185">Reference proteome</keyword>
<dbReference type="PANTHER" id="PTHR33116:SF86">
    <property type="entry name" value="REVERSE TRANSCRIPTASE DOMAIN-CONTAINING PROTEIN"/>
    <property type="match status" value="1"/>
</dbReference>
<dbReference type="InterPro" id="IPR036691">
    <property type="entry name" value="Endo/exonu/phosph_ase_sf"/>
</dbReference>
<dbReference type="InterPro" id="IPR002156">
    <property type="entry name" value="RNaseH_domain"/>
</dbReference>
<gene>
    <name evidence="2" type="ORF">LWI29_036259</name>
</gene>
<accession>A0AA39S8H6</accession>
<dbReference type="InterPro" id="IPR044730">
    <property type="entry name" value="RNase_H-like_dom_plant"/>
</dbReference>
<dbReference type="CDD" id="cd01650">
    <property type="entry name" value="RT_nLTR_like"/>
    <property type="match status" value="1"/>
</dbReference>
<name>A0AA39S8H6_ACESA</name>
<sequence length="1344" mass="150555">METKSGQARMEILRVKLGFEGKLVVNSIGTSGGLCLFWAAGFQVSLLSYTLAHIDVRLLSPCNRWWRLTGFYGNPDSSQRIHSWNLLRRLSGLSSLPWVCLGDFNEVLDDVEKLGGVPKDRKLLSDFREALADSGLEDFGYVGPHYTWCNKREGVAAVSERLDRCTGSLDWKQIFPNFVVSHLDFWRSDHRPILLDFEDNAGSSNFSSRRRRFHFEECWVDNPDCRDLILVTWVDSFSSNAIDNVLGNIRNCGISLDAWNHRCRCRLKELIASKKLELQTAYNNISSGSWRSIQLIESQLDSALESEERYWKQRSRIDWLKWGDRNTRFFHMKATVRKARNRIRGLLGEDGQWHDSKLGMERIILTHFSLLFRSCTPSPSDIGDVLGSVQPKLVPSMSALLDADFTAAEIKRAVFSLGATKAPGKDGLPALFFQKYWDKVGPNVISACLDCLNKGASMEKLNDTLITLIPKKAVSVTISDYRPISLCNVLYKVVAKTIANRFKFALDGVISDAQSAFIPGRLISDNILIGFECMHRIKRSKKKQGSMAVKLDMSKAFDRVEWNFIAQMMKKLGFSERWVGLIMRCITSVSYSFVLNGDICGFLKPSRGLRQGDPLSPYLFLLCSEGLSCLINQAVSTGDFQGFSCSQSGPTISHLFFADDSLLFAKATVSNCALLRRMLHSYAIASGQIINFDKSAFCVSPSVSSSECAILVASMGIKLVHCHESYLGLPCFSGRKKKELFSSISSRIWDKIKGWRDKFLSTGGKEILIKAVIQSIPTYSMNLFQLPKGLLEEIYRLCARFWWGSNPTSRKIHWCTWSKLCDSKEHGGLGFKNLEVFNQSLLAGQYWRIMNHGGSLAARLLKGCYFPDTEFFEAESKANSSYVWKSLMWGKQILDAGTRWRVGNGSSIRIYQDKWIPRPISFKPFSLPILGDHSTVDCLFSPSGDWNVELIKGVFRDEDVTAILSIPIGRSCVTDTLLWHFESNGSYSAKSGYRVGCSLRIGSSSSGSGSFSALSISWWKSLWKLPIPSKIKLFVWKACNNFLPTFEVLARRKVPVASLCPICKFLSESTLHSLWSCSHLKSMRANWFHKLSGNHKGKRHFFDFILDCFVRLNVDDLVLLCVCLWKVWSLRNNYVHASSPSLDVDVVSWSQAFVSEFHSVRPSLITVPSLPVASDRPTDPVWIPPDPGLYKINCDAAINSSRRLVGFGIVIRDSDGGVMASSSQITEASFSPQVAEACAILRGLKLALDTGLVPCRIDSDAKVVVDWINSNVPLSSELGVVITDIHNLLERLHCVSVNFVPRKANSVAHGLAKNGLNCVDDLFWLEDSPPCVSTLILAECRTGL</sequence>
<dbReference type="SUPFAM" id="SSF53098">
    <property type="entry name" value="Ribonuclease H-like"/>
    <property type="match status" value="1"/>
</dbReference>
<dbReference type="PROSITE" id="PS50878">
    <property type="entry name" value="RT_POL"/>
    <property type="match status" value="1"/>
</dbReference>
<reference evidence="2" key="2">
    <citation type="submission" date="2023-06" db="EMBL/GenBank/DDBJ databases">
        <authorList>
            <person name="Swenson N.G."/>
            <person name="Wegrzyn J.L."/>
            <person name="Mcevoy S.L."/>
        </authorList>
    </citation>
    <scope>NUCLEOTIDE SEQUENCE</scope>
    <source>
        <strain evidence="2">NS2018</strain>
        <tissue evidence="2">Leaf</tissue>
    </source>
</reference>
<dbReference type="InterPro" id="IPR043502">
    <property type="entry name" value="DNA/RNA_pol_sf"/>
</dbReference>
<proteinExistence type="predicted"/>
<dbReference type="InterPro" id="IPR000477">
    <property type="entry name" value="RT_dom"/>
</dbReference>
<dbReference type="Gene3D" id="3.30.420.10">
    <property type="entry name" value="Ribonuclease H-like superfamily/Ribonuclease H"/>
    <property type="match status" value="1"/>
</dbReference>
<dbReference type="GO" id="GO:0003676">
    <property type="term" value="F:nucleic acid binding"/>
    <property type="evidence" value="ECO:0007669"/>
    <property type="project" value="InterPro"/>
</dbReference>
<dbReference type="SUPFAM" id="SSF56219">
    <property type="entry name" value="DNase I-like"/>
    <property type="match status" value="1"/>
</dbReference>
<evidence type="ECO:0000313" key="2">
    <source>
        <dbReference type="EMBL" id="KAK0585917.1"/>
    </source>
</evidence>
<dbReference type="SUPFAM" id="SSF56672">
    <property type="entry name" value="DNA/RNA polymerases"/>
    <property type="match status" value="1"/>
</dbReference>
<dbReference type="InterPro" id="IPR026960">
    <property type="entry name" value="RVT-Znf"/>
</dbReference>
<comment type="caution">
    <text evidence="2">The sequence shown here is derived from an EMBL/GenBank/DDBJ whole genome shotgun (WGS) entry which is preliminary data.</text>
</comment>
<dbReference type="Proteomes" id="UP001168877">
    <property type="component" value="Unassembled WGS sequence"/>
</dbReference>
<dbReference type="InterPro" id="IPR012337">
    <property type="entry name" value="RNaseH-like_sf"/>
</dbReference>